<evidence type="ECO:0000313" key="4">
    <source>
        <dbReference type="Proteomes" id="UP001530400"/>
    </source>
</evidence>
<evidence type="ECO:0000256" key="1">
    <source>
        <dbReference type="SAM" id="MobiDB-lite"/>
    </source>
</evidence>
<feature type="compositionally biased region" description="Basic and acidic residues" evidence="1">
    <location>
        <begin position="19"/>
        <end position="28"/>
    </location>
</feature>
<name>A0ABD3Q0B6_9STRA</name>
<dbReference type="InterPro" id="IPR027417">
    <property type="entry name" value="P-loop_NTPase"/>
</dbReference>
<proteinExistence type="predicted"/>
<protein>
    <recommendedName>
        <fullName evidence="2">Orc1-like AAA ATPase domain-containing protein</fullName>
    </recommendedName>
</protein>
<reference evidence="3 4" key="1">
    <citation type="submission" date="2024-10" db="EMBL/GenBank/DDBJ databases">
        <title>Updated reference genomes for cyclostephanoid diatoms.</title>
        <authorList>
            <person name="Roberts W.R."/>
            <person name="Alverson A.J."/>
        </authorList>
    </citation>
    <scope>NUCLEOTIDE SEQUENCE [LARGE SCALE GENOMIC DNA]</scope>
    <source>
        <strain evidence="3 4">AJA010-31</strain>
    </source>
</reference>
<feature type="region of interest" description="Disordered" evidence="1">
    <location>
        <begin position="1"/>
        <end position="28"/>
    </location>
</feature>
<dbReference type="PANTHER" id="PTHR43642">
    <property type="entry name" value="HYBRID SIGNAL TRANSDUCTION HISTIDINE KINASE G"/>
    <property type="match status" value="1"/>
</dbReference>
<evidence type="ECO:0000259" key="2">
    <source>
        <dbReference type="Pfam" id="PF13191"/>
    </source>
</evidence>
<dbReference type="InterPro" id="IPR053159">
    <property type="entry name" value="Hybrid_Histidine_Kinase"/>
</dbReference>
<accession>A0ABD3Q0B6</accession>
<dbReference type="PANTHER" id="PTHR43642:SF1">
    <property type="entry name" value="HYBRID SIGNAL TRANSDUCTION HISTIDINE KINASE G"/>
    <property type="match status" value="1"/>
</dbReference>
<dbReference type="InterPro" id="IPR041664">
    <property type="entry name" value="AAA_16"/>
</dbReference>
<dbReference type="EMBL" id="JALLPJ020000389">
    <property type="protein sequence ID" value="KAL3793487.1"/>
    <property type="molecule type" value="Genomic_DNA"/>
</dbReference>
<dbReference type="SUPFAM" id="SSF48452">
    <property type="entry name" value="TPR-like"/>
    <property type="match status" value="1"/>
</dbReference>
<sequence>MLLQLSNTMNARQAVTASDSKEHESLNSADGERFIFRQPFTMAGTTVPTVCQLTRPTERVTLGHEDINDFVAFARAQHNKEIHGTDFDLSSWVALETLKIEEKAGAGPSRKLTVAFAIGKLLRHLKSSASSYSQVEILRLCSIDNFVVQMIANENSSRDEGWEVSGIEMVSPSMAIQIKPKSSAGDVDSVGNCIDAVVTRHSPFCCAKKSTQGERESDFALCYALGVLVRFIFSDGCSMNSSSNSQETPQETQSQNCVNDFLRSLSISPSRVIMNTNDLSEPSRPTKSICAPSQYDQKSISGLGMPSPVAALVRDLLACQQENDIFGSETLITLDAAIDDLHMLLVRPDQFLFGANQQLRTVTNMYGRASESSALLDAFYRVSTRGHSEAFFVTGFSGSGKTRLVQCAIDAAVAARGLVVQKKFEVNSTNQLYVLLSAFNDLCEQLATNYYGSAKGAAFNLWHQLVAEFGSSLHTLVNVLPNIIRLTPSPAAAFSLAHGTNGYVNFFSLCDIIKRFMRVISATCSRPVMMVLDDLQWSDSVSLGLVHTVLSDRKGASCVFFLGSYRDNEVHQHHILHGFHSWLSTFDVPSSTIHLDGISQENVLSLISDSLGMLPRFCLSLSQVIYRKTGGNPLFVQTFLRSLVDKRMLTYSPRERFWVWEIDEIRDEGITPNVLDLLGAKMTACSSGLRVALKVASCFGIRVDKAIVKILSGTSQYLSMLADLNKAVDEGMMDFDGSSYKFVHDQVREAACDMIDPDDRNKFHFDIGMLLYSSFKKRSVGVKDRSGILFYTILDQINRGVPALLQDEEQRASIAKMNHEVALQMMQSYNYTAAYQYSERAVALLPENCWSQSDDMSIDVYFLLSKAAYSNGKIDRAMSALSKVIEHTNSNMAQLKLDAYKLKHDIILDSCIPGEMAALLNTILDVLASLGEDHRSTDNLCKSTISAEFCSASEMLEMEFNDALSQAYRVDSCDHKPVMEAYYILLTLAYIVKPELCPYFVTRWAMYTLRNKVMCKYTPAAYVSFAVVMMSFDDMEVGHRIGKLGLRIMDERNYGSMLPTVYLSYYGYIGCLFEPLQAVIDMHQRAIDVSLSLGNSSIAALHEVFLIVRKKYAGVNLLEIKEILERGMNMQNHPGSSAVLQMILHEDYEGVCALIGETTSGLSQRLDGSCDAELRPHNMSRLMTCCYLGHYERAVHMAKQWETSRNKMPNTLVQFRRIYESFFYGLSCIGLRRQKKKNKKPYHYNSSDKLWLDVVEDAARCSKYNFENKQALLMAEKLSYSCDNDAAEVMYGTAIKASRSSHFIHEEALSCELAGAHYERLGKLTKSLELYKQAESSYDIWGSMVKSHQMRAKINSLDPTSLK</sequence>
<gene>
    <name evidence="3" type="ORF">ACHAWO_002098</name>
</gene>
<comment type="caution">
    <text evidence="3">The sequence shown here is derived from an EMBL/GenBank/DDBJ whole genome shotgun (WGS) entry which is preliminary data.</text>
</comment>
<dbReference type="InterPro" id="IPR011990">
    <property type="entry name" value="TPR-like_helical_dom_sf"/>
</dbReference>
<dbReference type="Pfam" id="PF13191">
    <property type="entry name" value="AAA_16"/>
    <property type="match status" value="1"/>
</dbReference>
<evidence type="ECO:0000313" key="3">
    <source>
        <dbReference type="EMBL" id="KAL3793487.1"/>
    </source>
</evidence>
<feature type="compositionally biased region" description="Polar residues" evidence="1">
    <location>
        <begin position="1"/>
        <end position="18"/>
    </location>
</feature>
<dbReference type="Proteomes" id="UP001530400">
    <property type="component" value="Unassembled WGS sequence"/>
</dbReference>
<dbReference type="SUPFAM" id="SSF52540">
    <property type="entry name" value="P-loop containing nucleoside triphosphate hydrolases"/>
    <property type="match status" value="1"/>
</dbReference>
<feature type="domain" description="Orc1-like AAA ATPase" evidence="2">
    <location>
        <begin position="365"/>
        <end position="551"/>
    </location>
</feature>
<organism evidence="3 4">
    <name type="scientific">Cyclotella atomus</name>
    <dbReference type="NCBI Taxonomy" id="382360"/>
    <lineage>
        <taxon>Eukaryota</taxon>
        <taxon>Sar</taxon>
        <taxon>Stramenopiles</taxon>
        <taxon>Ochrophyta</taxon>
        <taxon>Bacillariophyta</taxon>
        <taxon>Coscinodiscophyceae</taxon>
        <taxon>Thalassiosirophycidae</taxon>
        <taxon>Stephanodiscales</taxon>
        <taxon>Stephanodiscaceae</taxon>
        <taxon>Cyclotella</taxon>
    </lineage>
</organism>
<keyword evidence="4" id="KW-1185">Reference proteome</keyword>